<name>A0AB39C7A5_9CAUD</name>
<reference evidence="1" key="1">
    <citation type="submission" date="2024-06" db="EMBL/GenBank/DDBJ databases">
        <authorList>
            <person name="Lee H."/>
            <person name="Agrawal S."/>
        </authorList>
    </citation>
    <scope>NUCLEOTIDE SEQUENCE</scope>
</reference>
<dbReference type="SUPFAM" id="SSF56731">
    <property type="entry name" value="DNA primase core"/>
    <property type="match status" value="1"/>
</dbReference>
<sequence length="361" mass="42621">MAVEVVIMSKFSDLKEIKKRILREDKLEAILEALECDNIRTEQRGYLYTARLPEHYHSNNPRAVQAKTNDDISCSIRNRSFSGDIFNLVSYLAHNKRNDEVQQDLSHAKRFICELFGWNEYLDGTVKRRTDFTACLKNIIKNRKRRVEIKPNPVLPETMLDDYYYYGKALPFEGWIEEGISYDTQMMYGIGFDLDSKRITIPMRNRFGQLVGVKGRIMNDEDDDRKYIYLCRYQNRFEWFNFWYAHQYILMERKVYIVESEKSCMKLFDQGIYNSVAIGASEISEEQAYMIKQLGLDIEIVLCYDKGIKISDIKKNAEMFEGRTVTAMFDTDDLLDDKDAPIDKGIEIWRKLESEYVFELD</sequence>
<evidence type="ECO:0000313" key="1">
    <source>
        <dbReference type="EMBL" id="XDJ02534.1"/>
    </source>
</evidence>
<organism evidence="1">
    <name type="scientific">Bacillus phage KoopaTroopa</name>
    <dbReference type="NCBI Taxonomy" id="3234046"/>
    <lineage>
        <taxon>Viruses</taxon>
        <taxon>Duplodnaviria</taxon>
        <taxon>Heunggongvirae</taxon>
        <taxon>Uroviricota</taxon>
        <taxon>Caudoviricetes</taxon>
    </lineage>
</organism>
<protein>
    <submittedName>
        <fullName evidence="1">DNA primase</fullName>
    </submittedName>
</protein>
<accession>A0AB39C7A5</accession>
<dbReference type="Gene3D" id="3.40.1360.10">
    <property type="match status" value="1"/>
</dbReference>
<proteinExistence type="predicted"/>
<dbReference type="EMBL" id="PP965177">
    <property type="protein sequence ID" value="XDJ02534.1"/>
    <property type="molecule type" value="Genomic_DNA"/>
</dbReference>